<comment type="caution">
    <text evidence="1">The sequence shown here is derived from an EMBL/GenBank/DDBJ whole genome shotgun (WGS) entry which is preliminary data.</text>
</comment>
<gene>
    <name evidence="1" type="ORF">S01H1_63228</name>
</gene>
<name>X0YAH8_9ZZZZ</name>
<reference evidence="1" key="1">
    <citation type="journal article" date="2014" name="Front. Microbiol.">
        <title>High frequency of phylogenetically diverse reductive dehalogenase-homologous genes in deep subseafloor sedimentary metagenomes.</title>
        <authorList>
            <person name="Kawai M."/>
            <person name="Futagami T."/>
            <person name="Toyoda A."/>
            <person name="Takaki Y."/>
            <person name="Nishi S."/>
            <person name="Hori S."/>
            <person name="Arai W."/>
            <person name="Tsubouchi T."/>
            <person name="Morono Y."/>
            <person name="Uchiyama I."/>
            <person name="Ito T."/>
            <person name="Fujiyama A."/>
            <person name="Inagaki F."/>
            <person name="Takami H."/>
        </authorList>
    </citation>
    <scope>NUCLEOTIDE SEQUENCE</scope>
    <source>
        <strain evidence="1">Expedition CK06-06</strain>
    </source>
</reference>
<accession>X0YAH8</accession>
<protein>
    <submittedName>
        <fullName evidence="1">Uncharacterized protein</fullName>
    </submittedName>
</protein>
<dbReference type="AlphaFoldDB" id="X0YAH8"/>
<dbReference type="EMBL" id="BARS01041587">
    <property type="protein sequence ID" value="GAG33861.1"/>
    <property type="molecule type" value="Genomic_DNA"/>
</dbReference>
<organism evidence="1">
    <name type="scientific">marine sediment metagenome</name>
    <dbReference type="NCBI Taxonomy" id="412755"/>
    <lineage>
        <taxon>unclassified sequences</taxon>
        <taxon>metagenomes</taxon>
        <taxon>ecological metagenomes</taxon>
    </lineage>
</organism>
<proteinExistence type="predicted"/>
<sequence length="45" mass="5436">MKREKSILGGVHLFLYLLSKNEYFRQHFSEMNNVKLRNSSNFTEE</sequence>
<evidence type="ECO:0000313" key="1">
    <source>
        <dbReference type="EMBL" id="GAG33861.1"/>
    </source>
</evidence>